<dbReference type="InterPro" id="IPR005804">
    <property type="entry name" value="FA_desaturase_dom"/>
</dbReference>
<dbReference type="Pfam" id="PF00487">
    <property type="entry name" value="FA_desaturase"/>
    <property type="match status" value="1"/>
</dbReference>
<feature type="transmembrane region" description="Helical" evidence="10">
    <location>
        <begin position="210"/>
        <end position="231"/>
    </location>
</feature>
<accession>A0A8B7NCI6</accession>
<evidence type="ECO:0000256" key="8">
    <source>
        <dbReference type="ARBA" id="ARBA00023136"/>
    </source>
</evidence>
<evidence type="ECO:0000259" key="11">
    <source>
        <dbReference type="SMART" id="SM01269"/>
    </source>
</evidence>
<keyword evidence="6 9" id="KW-0560">Oxidoreductase</keyword>
<evidence type="ECO:0000313" key="13">
    <source>
        <dbReference type="RefSeq" id="XP_018011307.1"/>
    </source>
</evidence>
<reference evidence="13" key="1">
    <citation type="submission" date="2025-08" db="UniProtKB">
        <authorList>
            <consortium name="RefSeq"/>
        </authorList>
    </citation>
    <scope>IDENTIFICATION</scope>
    <source>
        <tissue evidence="13">Whole organism</tissue>
    </source>
</reference>
<dbReference type="RefSeq" id="XP_018011307.1">
    <property type="nucleotide sequence ID" value="XM_018155818.2"/>
</dbReference>
<evidence type="ECO:0000256" key="1">
    <source>
        <dbReference type="ARBA" id="ARBA00004141"/>
    </source>
</evidence>
<feature type="transmembrane region" description="Helical" evidence="10">
    <location>
        <begin position="108"/>
        <end position="130"/>
    </location>
</feature>
<dbReference type="OrthoDB" id="200948at2759"/>
<evidence type="ECO:0000313" key="12">
    <source>
        <dbReference type="Proteomes" id="UP000694843"/>
    </source>
</evidence>
<evidence type="ECO:0000256" key="3">
    <source>
        <dbReference type="ARBA" id="ARBA00012021"/>
    </source>
</evidence>
<comment type="similarity">
    <text evidence="2 9">Belongs to the fatty acid desaturase type 1 family. DEGS subfamily.</text>
</comment>
<keyword evidence="12" id="KW-1185">Reference proteome</keyword>
<keyword evidence="7 9" id="KW-0443">Lipid metabolism</keyword>
<dbReference type="EC" id="1.14.19.17" evidence="3"/>
<feature type="transmembrane region" description="Helical" evidence="10">
    <location>
        <begin position="150"/>
        <end position="172"/>
    </location>
</feature>
<dbReference type="Proteomes" id="UP000694843">
    <property type="component" value="Unplaced"/>
</dbReference>
<dbReference type="GO" id="GO:0016020">
    <property type="term" value="C:membrane"/>
    <property type="evidence" value="ECO:0007669"/>
    <property type="project" value="UniProtKB-SubCell"/>
</dbReference>
<dbReference type="InterPro" id="IPR011388">
    <property type="entry name" value="DES1/DES2"/>
</dbReference>
<feature type="transmembrane region" description="Helical" evidence="10">
    <location>
        <begin position="70"/>
        <end position="88"/>
    </location>
</feature>
<keyword evidence="8 9" id="KW-0472">Membrane</keyword>
<dbReference type="PANTHER" id="PTHR12879:SF8">
    <property type="entry name" value="SPHINGOLIPID DELTA(4)-DESATURASE DES1"/>
    <property type="match status" value="1"/>
</dbReference>
<comment type="subcellular location">
    <subcellularLocation>
        <location evidence="1">Membrane</location>
        <topology evidence="1">Multi-pass membrane protein</topology>
    </subcellularLocation>
</comment>
<feature type="transmembrane region" description="Helical" evidence="10">
    <location>
        <begin position="43"/>
        <end position="64"/>
    </location>
</feature>
<organism evidence="12 13">
    <name type="scientific">Hyalella azteca</name>
    <name type="common">Amphipod</name>
    <dbReference type="NCBI Taxonomy" id="294128"/>
    <lineage>
        <taxon>Eukaryota</taxon>
        <taxon>Metazoa</taxon>
        <taxon>Ecdysozoa</taxon>
        <taxon>Arthropoda</taxon>
        <taxon>Crustacea</taxon>
        <taxon>Multicrustacea</taxon>
        <taxon>Malacostraca</taxon>
        <taxon>Eumalacostraca</taxon>
        <taxon>Peracarida</taxon>
        <taxon>Amphipoda</taxon>
        <taxon>Senticaudata</taxon>
        <taxon>Talitrida</taxon>
        <taxon>Talitroidea</taxon>
        <taxon>Hyalellidae</taxon>
        <taxon>Hyalella</taxon>
    </lineage>
</organism>
<dbReference type="SMART" id="SM01269">
    <property type="entry name" value="Lipid_DES"/>
    <property type="match status" value="1"/>
</dbReference>
<dbReference type="PANTHER" id="PTHR12879">
    <property type="entry name" value="SPHINGOLIPID DELTA 4 DESATURASE/C-4 HYDROXYLASE PROTEIN DES2"/>
    <property type="match status" value="1"/>
</dbReference>
<dbReference type="CDD" id="cd03508">
    <property type="entry name" value="Delta4-sphingolipid-FADS-like"/>
    <property type="match status" value="1"/>
</dbReference>
<feature type="domain" description="Sphingolipid delta4-desaturase N-terminal" evidence="11">
    <location>
        <begin position="5"/>
        <end position="43"/>
    </location>
</feature>
<sequence>MGQHVSRTEFETAYTEEPHASRRIQILKAHPEVKTLFGPDPWLAVWTLLIVAFQVASLFVVYQLHWLPTLILAYVVGGTLNHSLTLVIHEIAHNLAFGHKYPLANRALGIFANLPIALPMSVTFKFYHLQHHKFQGVKEIDTDIPTKLEAQLFCTTFGKFVWMLLQGVFYAFRPLCVNPRPFSALELFNISVQIAFNAAVAYYFNLQALLYLAGGTLLALGVHPVAGHFIAEHYMFNKGQETYSYYGPLNMLTFNVGYHNEHHDFPFIPGSRLPKLRAMAPEFYDTLPCHKSWVKVLYDFVMDPTIGLYARIVRERNIPSASVTPYSPVSPIVSSAAVKSAGSSNGTQSATFNDCPISRRVAFMADE</sequence>
<dbReference type="Pfam" id="PF08557">
    <property type="entry name" value="Lipid_DES"/>
    <property type="match status" value="1"/>
</dbReference>
<evidence type="ECO:0000256" key="5">
    <source>
        <dbReference type="ARBA" id="ARBA00022989"/>
    </source>
</evidence>
<protein>
    <recommendedName>
        <fullName evidence="3">sphingolipid 4-desaturase</fullName>
        <ecNumber evidence="3">1.14.19.17</ecNumber>
    </recommendedName>
</protein>
<evidence type="ECO:0000256" key="9">
    <source>
        <dbReference type="PIRNR" id="PIRNR017228"/>
    </source>
</evidence>
<dbReference type="GO" id="GO:0046513">
    <property type="term" value="P:ceramide biosynthetic process"/>
    <property type="evidence" value="ECO:0007669"/>
    <property type="project" value="TreeGrafter"/>
</dbReference>
<dbReference type="CTD" id="33836"/>
<evidence type="ECO:0000256" key="6">
    <source>
        <dbReference type="ARBA" id="ARBA00023002"/>
    </source>
</evidence>
<evidence type="ECO:0000256" key="10">
    <source>
        <dbReference type="SAM" id="Phobius"/>
    </source>
</evidence>
<evidence type="ECO:0000256" key="2">
    <source>
        <dbReference type="ARBA" id="ARBA00006146"/>
    </source>
</evidence>
<keyword evidence="4 10" id="KW-0812">Transmembrane</keyword>
<dbReference type="AlphaFoldDB" id="A0A8B7NCI6"/>
<dbReference type="OMA" id="AKEYYDD"/>
<feature type="transmembrane region" description="Helical" evidence="10">
    <location>
        <begin position="184"/>
        <end position="204"/>
    </location>
</feature>
<keyword evidence="5 10" id="KW-1133">Transmembrane helix</keyword>
<dbReference type="InterPro" id="IPR013866">
    <property type="entry name" value="Sphingolipid_d4-desaturase_N"/>
</dbReference>
<evidence type="ECO:0000256" key="7">
    <source>
        <dbReference type="ARBA" id="ARBA00023098"/>
    </source>
</evidence>
<proteinExistence type="inferred from homology"/>
<dbReference type="PIRSF" id="PIRSF017228">
    <property type="entry name" value="Sphnglp_dlt4_des"/>
    <property type="match status" value="1"/>
</dbReference>
<dbReference type="GO" id="GO:0042284">
    <property type="term" value="F:sphingolipid delta-4 desaturase activity"/>
    <property type="evidence" value="ECO:0007669"/>
    <property type="project" value="UniProtKB-UniRule"/>
</dbReference>
<evidence type="ECO:0000256" key="4">
    <source>
        <dbReference type="ARBA" id="ARBA00022692"/>
    </source>
</evidence>
<gene>
    <name evidence="13" type="primary">LOC108668576</name>
</gene>
<dbReference type="KEGG" id="hazt:108668576"/>
<dbReference type="GeneID" id="108668576"/>
<name>A0A8B7NCI6_HYAAZ</name>